<evidence type="ECO:0000259" key="1">
    <source>
        <dbReference type="Pfam" id="PF03807"/>
    </source>
</evidence>
<dbReference type="SUPFAM" id="SSF51735">
    <property type="entry name" value="NAD(P)-binding Rossmann-fold domains"/>
    <property type="match status" value="1"/>
</dbReference>
<dbReference type="EMBL" id="UINC01209478">
    <property type="protein sequence ID" value="SVE32512.1"/>
    <property type="molecule type" value="Genomic_DNA"/>
</dbReference>
<reference evidence="2" key="1">
    <citation type="submission" date="2018-05" db="EMBL/GenBank/DDBJ databases">
        <authorList>
            <person name="Lanie J.A."/>
            <person name="Ng W.-L."/>
            <person name="Kazmierczak K.M."/>
            <person name="Andrzejewski T.M."/>
            <person name="Davidsen T.M."/>
            <person name="Wayne K.J."/>
            <person name="Tettelin H."/>
            <person name="Glass J.I."/>
            <person name="Rusch D."/>
            <person name="Podicherti R."/>
            <person name="Tsui H.-C.T."/>
            <person name="Winkler M.E."/>
        </authorList>
    </citation>
    <scope>NUCLEOTIDE SEQUENCE</scope>
</reference>
<gene>
    <name evidence="2" type="ORF">METZ01_LOCUS485366</name>
</gene>
<sequence>VDRIFADVTTVAVIGAGVVGRRVVRQLAASGLVDRLILGSRRPERLHGFVRQLIGIDVEVIAPGPLPSVDVTVLAQPAGGHGELADEALGNGSHVVSVSDSLKDVQALLDLDAVATKAARSVIVGAAFSPGMSCLLARHAGSRFDRVEEVHVARMGTGGPACQRQLHRARTKEA</sequence>
<dbReference type="AlphaFoldDB" id="A0A383CK01"/>
<feature type="non-terminal residue" evidence="2">
    <location>
        <position position="1"/>
    </location>
</feature>
<feature type="non-terminal residue" evidence="2">
    <location>
        <position position="174"/>
    </location>
</feature>
<dbReference type="InterPro" id="IPR036291">
    <property type="entry name" value="NAD(P)-bd_dom_sf"/>
</dbReference>
<proteinExistence type="predicted"/>
<accession>A0A383CK01</accession>
<dbReference type="InterPro" id="IPR028939">
    <property type="entry name" value="P5C_Rdtase_cat_N"/>
</dbReference>
<organism evidence="2">
    <name type="scientific">marine metagenome</name>
    <dbReference type="NCBI Taxonomy" id="408172"/>
    <lineage>
        <taxon>unclassified sequences</taxon>
        <taxon>metagenomes</taxon>
        <taxon>ecological metagenomes</taxon>
    </lineage>
</organism>
<protein>
    <recommendedName>
        <fullName evidence="1">Pyrroline-5-carboxylate reductase catalytic N-terminal domain-containing protein</fullName>
    </recommendedName>
</protein>
<name>A0A383CK01_9ZZZZ</name>
<dbReference type="Pfam" id="PF03807">
    <property type="entry name" value="F420_oxidored"/>
    <property type="match status" value="1"/>
</dbReference>
<feature type="domain" description="Pyrroline-5-carboxylate reductase catalytic N-terminal" evidence="1">
    <location>
        <begin position="10"/>
        <end position="99"/>
    </location>
</feature>
<dbReference type="Gene3D" id="3.40.50.720">
    <property type="entry name" value="NAD(P)-binding Rossmann-like Domain"/>
    <property type="match status" value="1"/>
</dbReference>
<evidence type="ECO:0000313" key="2">
    <source>
        <dbReference type="EMBL" id="SVE32512.1"/>
    </source>
</evidence>